<evidence type="ECO:0000313" key="2">
    <source>
        <dbReference type="Proteomes" id="UP000198916"/>
    </source>
</evidence>
<dbReference type="OrthoDB" id="680708at2"/>
<dbReference type="Proteomes" id="UP000198916">
    <property type="component" value="Unassembled WGS sequence"/>
</dbReference>
<sequence length="289" mass="32548">MASRDKNGKIRGKIDNIVYRGYKDKQIMQISPKRVKQTLSSKLSALEFGLAARQAKFMRDVFHNVYEECDGNMVRRFTATVAACIRTAENEIGERDLHDADLGQLKGFSFNEKAPFEKLVAVSPKLDVAANGSIRFQLGPFVPGDNIVYPPNFFRPNGSFSIFVVAFNFRKGNVQIVDCAGFDVAETDHAPTEIDWQCNKLLPEGYIVLVVLCLRYFSLNWLGQRTQTTNNDFYPSIILDAFHVTPEMAASGARDLLQPPSADDFSSFGDTRERISHRVLRLKTKAPKR</sequence>
<accession>A0A1H7PAB6</accession>
<dbReference type="AlphaFoldDB" id="A0A1H7PAB6"/>
<name>A0A1H7PAB6_9SPHI</name>
<dbReference type="EMBL" id="FNZR01000004">
    <property type="protein sequence ID" value="SEL32740.1"/>
    <property type="molecule type" value="Genomic_DNA"/>
</dbReference>
<keyword evidence="2" id="KW-1185">Reference proteome</keyword>
<evidence type="ECO:0000313" key="1">
    <source>
        <dbReference type="EMBL" id="SEL32740.1"/>
    </source>
</evidence>
<protein>
    <submittedName>
        <fullName evidence="1">Uncharacterized protein</fullName>
    </submittedName>
</protein>
<organism evidence="1 2">
    <name type="scientific">Parapedobacter koreensis</name>
    <dbReference type="NCBI Taxonomy" id="332977"/>
    <lineage>
        <taxon>Bacteria</taxon>
        <taxon>Pseudomonadati</taxon>
        <taxon>Bacteroidota</taxon>
        <taxon>Sphingobacteriia</taxon>
        <taxon>Sphingobacteriales</taxon>
        <taxon>Sphingobacteriaceae</taxon>
        <taxon>Parapedobacter</taxon>
    </lineage>
</organism>
<reference evidence="2" key="1">
    <citation type="submission" date="2016-10" db="EMBL/GenBank/DDBJ databases">
        <authorList>
            <person name="Varghese N."/>
            <person name="Submissions S."/>
        </authorList>
    </citation>
    <scope>NUCLEOTIDE SEQUENCE [LARGE SCALE GENOMIC DNA]</scope>
    <source>
        <strain evidence="2">Jip14</strain>
    </source>
</reference>
<proteinExistence type="predicted"/>
<gene>
    <name evidence="1" type="ORF">SAMN05421740_104280</name>
</gene>
<dbReference type="RefSeq" id="WP_090605852.1">
    <property type="nucleotide sequence ID" value="NZ_FNZR01000004.1"/>
</dbReference>